<protein>
    <submittedName>
        <fullName evidence="1">Uncharacterized protein</fullName>
    </submittedName>
</protein>
<organism evidence="1">
    <name type="scientific">Marseillevirus LCMAC201</name>
    <dbReference type="NCBI Taxonomy" id="2506605"/>
    <lineage>
        <taxon>Viruses</taxon>
        <taxon>Varidnaviria</taxon>
        <taxon>Bamfordvirae</taxon>
        <taxon>Nucleocytoviricota</taxon>
        <taxon>Megaviricetes</taxon>
        <taxon>Pimascovirales</taxon>
        <taxon>Pimascovirales incertae sedis</taxon>
        <taxon>Marseilleviridae</taxon>
    </lineage>
</organism>
<evidence type="ECO:0000313" key="1">
    <source>
        <dbReference type="EMBL" id="QBK87282.1"/>
    </source>
</evidence>
<name>A0A481YVS6_9VIRU</name>
<gene>
    <name evidence="1" type="ORF">LCMAC201_01840</name>
</gene>
<accession>A0A481YVS6</accession>
<proteinExistence type="predicted"/>
<reference evidence="1" key="1">
    <citation type="journal article" date="2019" name="MBio">
        <title>Virus Genomes from Deep Sea Sediments Expand the Ocean Megavirome and Support Independent Origins of Viral Gigantism.</title>
        <authorList>
            <person name="Backstrom D."/>
            <person name="Yutin N."/>
            <person name="Jorgensen S.L."/>
            <person name="Dharamshi J."/>
            <person name="Homa F."/>
            <person name="Zaremba-Niedwiedzka K."/>
            <person name="Spang A."/>
            <person name="Wolf Y.I."/>
            <person name="Koonin E.V."/>
            <person name="Ettema T.J."/>
        </authorList>
    </citation>
    <scope>NUCLEOTIDE SEQUENCE</scope>
</reference>
<sequence>MCREPVDPDHRYVDEGIISEERRLVLKNLCRFTAQGLEWMFPSGLQGYTEKTLELLESNEGQNLLQTASSPENGSALILGISGLLQFISNGGLDRIFQYLQLDNEN</sequence>
<dbReference type="EMBL" id="MK500347">
    <property type="protein sequence ID" value="QBK87282.1"/>
    <property type="molecule type" value="Genomic_DNA"/>
</dbReference>